<feature type="compositionally biased region" description="Basic residues" evidence="6">
    <location>
        <begin position="1"/>
        <end position="11"/>
    </location>
</feature>
<keyword evidence="2" id="KW-0479">Metal-binding</keyword>
<keyword evidence="9" id="KW-1185">Reference proteome</keyword>
<evidence type="ECO:0000256" key="5">
    <source>
        <dbReference type="ARBA" id="ARBA00023004"/>
    </source>
</evidence>
<sequence>MTTPKVRKQKHQNNLPKKDKDSKVLTAQNGGIASSKWKYVAAVLSGLTLLAAAVLKHRVAKRGLAYGGSNGGASILDLHSGALSKNDKFINVYRRVKDKIHRAIAEHFHVPLTSLFLTKPTFFSRMNTSEAKTMHDEYWHPHIDRVTYGSFFYTSLLYLTTYGTDFTGGRFIFTDQGHNMTVEPRLGRVSFFTSGSENVHYVEKLTSGVRYAVTISFTCDPSMAIADPNVR</sequence>
<dbReference type="Proteomes" id="UP001164746">
    <property type="component" value="Chromosome 2"/>
</dbReference>
<dbReference type="PANTHER" id="PTHR14650:SF1">
    <property type="entry name" value="2-OXOGLUTARATE AND IRON-DEPENDENT OXYGENASE DOMAIN-CONTAINING PROTEIN 3"/>
    <property type="match status" value="1"/>
</dbReference>
<evidence type="ECO:0000256" key="6">
    <source>
        <dbReference type="SAM" id="MobiDB-lite"/>
    </source>
</evidence>
<keyword evidence="3" id="KW-0223">Dioxygenase</keyword>
<dbReference type="InterPro" id="IPR005123">
    <property type="entry name" value="Oxoglu/Fe-dep_dioxygenase_dom"/>
</dbReference>
<dbReference type="PROSITE" id="PS51471">
    <property type="entry name" value="FE2OG_OXY"/>
    <property type="match status" value="1"/>
</dbReference>
<protein>
    <submittedName>
        <fullName evidence="8">OGFD3-like protein</fullName>
    </submittedName>
</protein>
<evidence type="ECO:0000259" key="7">
    <source>
        <dbReference type="PROSITE" id="PS51471"/>
    </source>
</evidence>
<dbReference type="Pfam" id="PF13640">
    <property type="entry name" value="2OG-FeII_Oxy_3"/>
    <property type="match status" value="1"/>
</dbReference>
<dbReference type="Gene3D" id="2.60.120.620">
    <property type="entry name" value="q2cbj1_9rhob like domain"/>
    <property type="match status" value="1"/>
</dbReference>
<dbReference type="InterPro" id="IPR039210">
    <property type="entry name" value="OGFOD3"/>
</dbReference>
<reference evidence="8" key="1">
    <citation type="submission" date="2022-11" db="EMBL/GenBank/DDBJ databases">
        <title>Centuries of genome instability and evolution in soft-shell clam transmissible cancer (bioRxiv).</title>
        <authorList>
            <person name="Hart S.F.M."/>
            <person name="Yonemitsu M.A."/>
            <person name="Giersch R.M."/>
            <person name="Beal B.F."/>
            <person name="Arriagada G."/>
            <person name="Davis B.W."/>
            <person name="Ostrander E.A."/>
            <person name="Goff S.P."/>
            <person name="Metzger M.J."/>
        </authorList>
    </citation>
    <scope>NUCLEOTIDE SEQUENCE</scope>
    <source>
        <strain evidence="8">MELC-2E11</strain>
        <tissue evidence="8">Siphon/mantle</tissue>
    </source>
</reference>
<dbReference type="InterPro" id="IPR044862">
    <property type="entry name" value="Pro_4_hyd_alph_FE2OG_OXY"/>
</dbReference>
<evidence type="ECO:0000256" key="4">
    <source>
        <dbReference type="ARBA" id="ARBA00023002"/>
    </source>
</evidence>
<keyword evidence="5" id="KW-0408">Iron</keyword>
<dbReference type="PANTHER" id="PTHR14650">
    <property type="entry name" value="PROLYL HYDROXYLASE-RELATED"/>
    <property type="match status" value="1"/>
</dbReference>
<dbReference type="SMART" id="SM00702">
    <property type="entry name" value="P4Hc"/>
    <property type="match status" value="1"/>
</dbReference>
<keyword evidence="4" id="KW-0560">Oxidoreductase</keyword>
<comment type="cofactor">
    <cofactor evidence="1">
        <name>L-ascorbate</name>
        <dbReference type="ChEBI" id="CHEBI:38290"/>
    </cofactor>
</comment>
<evidence type="ECO:0000313" key="9">
    <source>
        <dbReference type="Proteomes" id="UP001164746"/>
    </source>
</evidence>
<feature type="domain" description="Fe2OG dioxygenase" evidence="7">
    <location>
        <begin position="119"/>
        <end position="221"/>
    </location>
</feature>
<name>A0ABY7DHI7_MYAAR</name>
<organism evidence="8 9">
    <name type="scientific">Mya arenaria</name>
    <name type="common">Soft-shell clam</name>
    <dbReference type="NCBI Taxonomy" id="6604"/>
    <lineage>
        <taxon>Eukaryota</taxon>
        <taxon>Metazoa</taxon>
        <taxon>Spiralia</taxon>
        <taxon>Lophotrochozoa</taxon>
        <taxon>Mollusca</taxon>
        <taxon>Bivalvia</taxon>
        <taxon>Autobranchia</taxon>
        <taxon>Heteroconchia</taxon>
        <taxon>Euheterodonta</taxon>
        <taxon>Imparidentia</taxon>
        <taxon>Neoheterodontei</taxon>
        <taxon>Myida</taxon>
        <taxon>Myoidea</taxon>
        <taxon>Myidae</taxon>
        <taxon>Mya</taxon>
    </lineage>
</organism>
<evidence type="ECO:0000256" key="2">
    <source>
        <dbReference type="ARBA" id="ARBA00022723"/>
    </source>
</evidence>
<dbReference type="InterPro" id="IPR006620">
    <property type="entry name" value="Pro_4_hyd_alph"/>
</dbReference>
<evidence type="ECO:0000313" key="8">
    <source>
        <dbReference type="EMBL" id="WAQ96774.1"/>
    </source>
</evidence>
<proteinExistence type="predicted"/>
<feature type="region of interest" description="Disordered" evidence="6">
    <location>
        <begin position="1"/>
        <end position="22"/>
    </location>
</feature>
<gene>
    <name evidence="8" type="ORF">MAR_029464</name>
</gene>
<evidence type="ECO:0000256" key="1">
    <source>
        <dbReference type="ARBA" id="ARBA00001961"/>
    </source>
</evidence>
<dbReference type="EMBL" id="CP111013">
    <property type="protein sequence ID" value="WAQ96774.1"/>
    <property type="molecule type" value="Genomic_DNA"/>
</dbReference>
<evidence type="ECO:0000256" key="3">
    <source>
        <dbReference type="ARBA" id="ARBA00022964"/>
    </source>
</evidence>
<accession>A0ABY7DHI7</accession>